<dbReference type="Pfam" id="PF13306">
    <property type="entry name" value="LRR_5"/>
    <property type="match status" value="1"/>
</dbReference>
<dbReference type="EMBL" id="CAKOGP040001992">
    <property type="protein sequence ID" value="CAJ1959362.1"/>
    <property type="molecule type" value="Genomic_DNA"/>
</dbReference>
<comment type="caution">
    <text evidence="1">The sequence shown here is derived from an EMBL/GenBank/DDBJ whole genome shotgun (WGS) entry which is preliminary data.</text>
</comment>
<dbReference type="InterPro" id="IPR053139">
    <property type="entry name" value="Surface_bspA-like"/>
</dbReference>
<protein>
    <submittedName>
        <fullName evidence="1">Uncharacterized protein</fullName>
    </submittedName>
</protein>
<dbReference type="SUPFAM" id="SSF52058">
    <property type="entry name" value="L domain-like"/>
    <property type="match status" value="1"/>
</dbReference>
<dbReference type="Gene3D" id="3.80.10.10">
    <property type="entry name" value="Ribonuclease Inhibitor"/>
    <property type="match status" value="2"/>
</dbReference>
<dbReference type="Gene3D" id="3.40.50.12480">
    <property type="match status" value="1"/>
</dbReference>
<organism evidence="1 2">
    <name type="scientific">Cylindrotheca closterium</name>
    <dbReference type="NCBI Taxonomy" id="2856"/>
    <lineage>
        <taxon>Eukaryota</taxon>
        <taxon>Sar</taxon>
        <taxon>Stramenopiles</taxon>
        <taxon>Ochrophyta</taxon>
        <taxon>Bacillariophyta</taxon>
        <taxon>Bacillariophyceae</taxon>
        <taxon>Bacillariophycidae</taxon>
        <taxon>Bacillariales</taxon>
        <taxon>Bacillariaceae</taxon>
        <taxon>Cylindrotheca</taxon>
    </lineage>
</organism>
<dbReference type="AlphaFoldDB" id="A0AAD2PW81"/>
<accession>A0AAD2PW81</accession>
<sequence>MTSYHYCGKEGEKIPDDVQELNIHPLVRRIPFAACYGRKQLTRVNFNGSALTEIGIQAFYGCASLLEIEIPASVTEILKEAFMMNCEALTKVHFHEDSVLTSIGKNAFYLCKSLTEVSIPASVISIKEGAFQSCCLLRKVRFHQDGSLTNIEREAFAKCRSLTDVTIPPSVMSIAPCAFWKCQLLARVRLNEGLGVIHADVFLGCVKLENVDIPRSLSIIGCGAFYECASLQKVNFEEGELTEIGKQAFQGCVKLHTVNIPTTVERLETRTFRNCNSLEVVKFQNGLQYVEEKAFYLCKNLQAVSLPGSVEWIGHGAFCECSKLLSVEFGDRPRFVQLDSMAFSGCASLVNICFPVEIPLTLRCAVYSVFQGCTTLENQYGHANMQFDLVHRFENFPIHKRCHHASVTTTDELAQEIDSSMKSLQGNTTHDHLVDRFGLTPFHVLLSAASCRLDLLQILLAAYPPHVLGWKDVNGKTAVECLTQRIYLSEDSRNMLRMALDRWLVGSVSSWNALEAWKVDMLSRVNAIVAEEEVEQRHFLLREASMALSRYEKLEATTLLELSLWKTELNSANDALEDDPVRTMVDRNKREAYQIRSGALVVIPNVISFLHDNILT</sequence>
<evidence type="ECO:0000313" key="1">
    <source>
        <dbReference type="EMBL" id="CAJ1959362.1"/>
    </source>
</evidence>
<dbReference type="InterPro" id="IPR032675">
    <property type="entry name" value="LRR_dom_sf"/>
</dbReference>
<dbReference type="Proteomes" id="UP001295423">
    <property type="component" value="Unassembled WGS sequence"/>
</dbReference>
<name>A0AAD2PW81_9STRA</name>
<keyword evidence="2" id="KW-1185">Reference proteome</keyword>
<dbReference type="InterPro" id="IPR026906">
    <property type="entry name" value="LRR_5"/>
</dbReference>
<reference evidence="1" key="1">
    <citation type="submission" date="2023-08" db="EMBL/GenBank/DDBJ databases">
        <authorList>
            <person name="Audoor S."/>
            <person name="Bilcke G."/>
        </authorList>
    </citation>
    <scope>NUCLEOTIDE SEQUENCE</scope>
</reference>
<dbReference type="PANTHER" id="PTHR45661">
    <property type="entry name" value="SURFACE ANTIGEN"/>
    <property type="match status" value="1"/>
</dbReference>
<gene>
    <name evidence="1" type="ORF">CYCCA115_LOCUS17784</name>
</gene>
<dbReference type="PANTHER" id="PTHR45661:SF3">
    <property type="entry name" value="IG-LIKE DOMAIN-CONTAINING PROTEIN"/>
    <property type="match status" value="1"/>
</dbReference>
<proteinExistence type="predicted"/>
<evidence type="ECO:0000313" key="2">
    <source>
        <dbReference type="Proteomes" id="UP001295423"/>
    </source>
</evidence>